<proteinExistence type="predicted"/>
<feature type="transmembrane region" description="Helical" evidence="2">
    <location>
        <begin position="519"/>
        <end position="537"/>
    </location>
</feature>
<evidence type="ECO:0000256" key="2">
    <source>
        <dbReference type="SAM" id="Phobius"/>
    </source>
</evidence>
<feature type="compositionally biased region" description="Acidic residues" evidence="1">
    <location>
        <begin position="256"/>
        <end position="271"/>
    </location>
</feature>
<dbReference type="EMBL" id="GL541701">
    <property type="protein sequence ID" value="KDE04678.1"/>
    <property type="molecule type" value="Genomic_DNA"/>
</dbReference>
<evidence type="ECO:0000313" key="4">
    <source>
        <dbReference type="EMBL" id="KDE04678.1"/>
    </source>
</evidence>
<sequence length="573" mass="63187">MRIRSLYPIALAGLFASITASPLHVESSPIQITAALPSAEHSTLSLHLVRTDDLLDDLDDHSILKRLTHIALSIELDEEKLVLGINGREIELKSLHKDWAGERVQAVKAEVFTLSDEFKEGFGQGEVMPQSEIVKSALEHLPKGIVSAQIRITEDEVAPLTLPAGAPSEVSAGAQVSMKAFAVTLKIIDVDSDSISHSSSIMIPVLRIELEYDDGKDSIVKLRHYAIQPSVRVVDANETNALDSKIANQENVEEIEQGCESVEGVDEDEEEGLWHSELDEENGDDEDNKDSDEGKDGLSGEEKEEKEGKSRQPDGGKGRRPPLPGKGDKGRRPPPEDGHRRPLSEGEDDRPHPPGHGGERRPEDPNHRQPPSVPGHHDHHHNGPPPPPAWIKWIAERLGVPPPSHSRKSHHPHDRQDIPPFNGPSGNDDAERMELASEWRPSGFGILGGATIPDGRSHRRPSNDEREPPRRPEGHRHHHFGGHRHSHHGPPPFFHCLTHDLHAFFYVLGAALSTPGGRMFSFVVQGLMLILIVVKLARARRSNGSVRLEEEDVEVARVPPAPEHSVRKDETQG</sequence>
<dbReference type="EnsemblFungi" id="MVLG_04902T0">
    <property type="protein sequence ID" value="MVLG_04902T0"/>
    <property type="gene ID" value="MVLG_04902"/>
</dbReference>
<feature type="compositionally biased region" description="Basic residues" evidence="1">
    <location>
        <begin position="473"/>
        <end position="487"/>
    </location>
</feature>
<dbReference type="InParanoid" id="U5HCM1"/>
<feature type="compositionally biased region" description="Acidic residues" evidence="1">
    <location>
        <begin position="278"/>
        <end position="290"/>
    </location>
</feature>
<feature type="compositionally biased region" description="Basic and acidic residues" evidence="1">
    <location>
        <begin position="461"/>
        <end position="472"/>
    </location>
</feature>
<feature type="compositionally biased region" description="Basic and acidic residues" evidence="1">
    <location>
        <begin position="564"/>
        <end position="573"/>
    </location>
</feature>
<evidence type="ECO:0000313" key="5">
    <source>
        <dbReference type="EnsemblFungi" id="MVLG_04902T0"/>
    </source>
</evidence>
<evidence type="ECO:0000313" key="6">
    <source>
        <dbReference type="Proteomes" id="UP000017200"/>
    </source>
</evidence>
<accession>U5HCM1</accession>
<feature type="region of interest" description="Disordered" evidence="1">
    <location>
        <begin position="549"/>
        <end position="573"/>
    </location>
</feature>
<dbReference type="HOGENOM" id="CLU_475825_0_0_1"/>
<reference evidence="6" key="1">
    <citation type="submission" date="2010-11" db="EMBL/GenBank/DDBJ databases">
        <title>The genome sequence of Microbotryum violaceum strain p1A1 Lamole.</title>
        <authorList>
            <person name="Cuomo C."/>
            <person name="Perlin M."/>
            <person name="Young S.K."/>
            <person name="Zeng Q."/>
            <person name="Gargeya S."/>
            <person name="Alvarado L."/>
            <person name="Berlin A."/>
            <person name="Chapman S.B."/>
            <person name="Chen Z."/>
            <person name="Freedman E."/>
            <person name="Gellesch M."/>
            <person name="Goldberg J."/>
            <person name="Griggs A."/>
            <person name="Gujja S."/>
            <person name="Heilman E."/>
            <person name="Heiman D."/>
            <person name="Howarth C."/>
            <person name="Mehta T."/>
            <person name="Neiman D."/>
            <person name="Pearson M."/>
            <person name="Roberts A."/>
            <person name="Saif S."/>
            <person name="Shea T."/>
            <person name="Shenoy N."/>
            <person name="Sisk P."/>
            <person name="Stolte C."/>
            <person name="Sykes S."/>
            <person name="White J."/>
            <person name="Yandava C."/>
            <person name="Haas B."/>
            <person name="Nusbaum C."/>
            <person name="Birren B."/>
        </authorList>
    </citation>
    <scope>NUCLEOTIDE SEQUENCE [LARGE SCALE GENOMIC DNA]</scope>
    <source>
        <strain evidence="6">p1A1 Lamole</strain>
    </source>
</reference>
<feature type="region of interest" description="Disordered" evidence="1">
    <location>
        <begin position="256"/>
        <end position="487"/>
    </location>
</feature>
<dbReference type="OrthoDB" id="2538101at2759"/>
<keyword evidence="6" id="KW-1185">Reference proteome</keyword>
<name>U5HCM1_USTV1</name>
<keyword evidence="2" id="KW-1133">Transmembrane helix</keyword>
<keyword evidence="2" id="KW-0812">Transmembrane</keyword>
<reference evidence="4" key="2">
    <citation type="submission" date="2010-11" db="EMBL/GenBank/DDBJ databases">
        <authorList>
            <consortium name="The Broad Institute Genome Sequencing Platform"/>
            <person name="Earl A."/>
            <person name="Ward D."/>
            <person name="Feldgarden M."/>
            <person name="Gevers D."/>
            <person name="Butler R."/>
            <person name="Young S.K."/>
            <person name="Zeng Q."/>
            <person name="Gargeya S."/>
            <person name="Fitzgerald M."/>
            <person name="Haas B."/>
            <person name="Abouelleil A."/>
            <person name="Alvarado L."/>
            <person name="Arachchi H.M."/>
            <person name="Berlin A."/>
            <person name="Brown A."/>
            <person name="Chapman S.B."/>
            <person name="Chen Z."/>
            <person name="Dunbar C."/>
            <person name="Freedman E."/>
            <person name="Gearin G."/>
            <person name="Gellesch M."/>
            <person name="Goldberg J."/>
            <person name="Griggs A."/>
            <person name="Gujja S."/>
            <person name="Heilman E."/>
            <person name="Heiman D."/>
            <person name="Howarth C."/>
            <person name="Larson L."/>
            <person name="Lui A."/>
            <person name="MacDonald P.J.P."/>
            <person name="Mehta T."/>
            <person name="Montmayeur A."/>
            <person name="Murphy C."/>
            <person name="Neiman D."/>
            <person name="Pearson M."/>
            <person name="Priest M."/>
            <person name="Roberts A."/>
            <person name="Saif S."/>
            <person name="Shea T."/>
            <person name="Shenoy N."/>
            <person name="Sisk P."/>
            <person name="Stolte C."/>
            <person name="Sykes S."/>
            <person name="White J."/>
            <person name="Yandava C."/>
            <person name="Wortman J."/>
            <person name="Nusbaum C."/>
            <person name="Birren B."/>
        </authorList>
    </citation>
    <scope>NUCLEOTIDE SEQUENCE</scope>
    <source>
        <strain evidence="4">P1A1 Lamole</strain>
    </source>
</reference>
<keyword evidence="2" id="KW-0472">Membrane</keyword>
<feature type="signal peptide" evidence="3">
    <location>
        <begin position="1"/>
        <end position="20"/>
    </location>
</feature>
<evidence type="ECO:0000256" key="3">
    <source>
        <dbReference type="SAM" id="SignalP"/>
    </source>
</evidence>
<organism evidence="4">
    <name type="scientific">Microbotryum lychnidis-dioicae (strain p1A1 Lamole / MvSl-1064)</name>
    <name type="common">Anther smut fungus</name>
    <dbReference type="NCBI Taxonomy" id="683840"/>
    <lineage>
        <taxon>Eukaryota</taxon>
        <taxon>Fungi</taxon>
        <taxon>Dikarya</taxon>
        <taxon>Basidiomycota</taxon>
        <taxon>Pucciniomycotina</taxon>
        <taxon>Microbotryomycetes</taxon>
        <taxon>Microbotryales</taxon>
        <taxon>Microbotryaceae</taxon>
        <taxon>Microbotryum</taxon>
    </lineage>
</organism>
<feature type="compositionally biased region" description="Basic and acidic residues" evidence="1">
    <location>
        <begin position="291"/>
        <end position="317"/>
    </location>
</feature>
<keyword evidence="3" id="KW-0732">Signal</keyword>
<evidence type="ECO:0000256" key="1">
    <source>
        <dbReference type="SAM" id="MobiDB-lite"/>
    </source>
</evidence>
<dbReference type="Proteomes" id="UP000017200">
    <property type="component" value="Unassembled WGS sequence"/>
</dbReference>
<reference evidence="4 6" key="3">
    <citation type="journal article" date="2015" name="BMC Genomics">
        <title>Sex and parasites: genomic and transcriptomic analysis of Microbotryum lychnidis-dioicae, the biotrophic and plant-castrating anther smut fungus.</title>
        <authorList>
            <person name="Perlin M.H."/>
            <person name="Amselem J."/>
            <person name="Fontanillas E."/>
            <person name="Toh S.S."/>
            <person name="Chen Z."/>
            <person name="Goldberg J."/>
            <person name="Duplessis S."/>
            <person name="Henrissat B."/>
            <person name="Young S."/>
            <person name="Zeng Q."/>
            <person name="Aguileta G."/>
            <person name="Petit E."/>
            <person name="Badouin H."/>
            <person name="Andrews J."/>
            <person name="Razeeq D."/>
            <person name="Gabaldon T."/>
            <person name="Quesneville H."/>
            <person name="Giraud T."/>
            <person name="Hood M.E."/>
            <person name="Schultz D.J."/>
            <person name="Cuomo C.A."/>
        </authorList>
    </citation>
    <scope>NUCLEOTIDE SEQUENCE [LARGE SCALE GENOMIC DNA]</scope>
    <source>
        <strain evidence="6">p1A1 Lamole</strain>
        <strain evidence="4">P1A1 Lamole</strain>
    </source>
</reference>
<protein>
    <submittedName>
        <fullName evidence="4 5">Uncharacterized protein</fullName>
    </submittedName>
</protein>
<feature type="chain" id="PRO_5009724549" evidence="3">
    <location>
        <begin position="21"/>
        <end position="573"/>
    </location>
</feature>
<feature type="compositionally biased region" description="Basic and acidic residues" evidence="1">
    <location>
        <begin position="326"/>
        <end position="367"/>
    </location>
</feature>
<dbReference type="AlphaFoldDB" id="U5HCM1"/>
<dbReference type="EMBL" id="AEIJ01000485">
    <property type="status" value="NOT_ANNOTATED_CDS"/>
    <property type="molecule type" value="Genomic_DNA"/>
</dbReference>
<reference evidence="5" key="4">
    <citation type="submission" date="2015-06" db="UniProtKB">
        <authorList>
            <consortium name="EnsemblFungi"/>
        </authorList>
    </citation>
    <scope>IDENTIFICATION</scope>
</reference>
<gene>
    <name evidence="4" type="ORF">MVLG_04902</name>
</gene>